<dbReference type="PIRSF" id="PIRSF001529">
    <property type="entry name" value="Ser-tRNA-synth_IIa"/>
    <property type="match status" value="1"/>
</dbReference>
<dbReference type="InterPro" id="IPR010978">
    <property type="entry name" value="tRNA-bd_arm"/>
</dbReference>
<dbReference type="NCBIfam" id="TIGR00414">
    <property type="entry name" value="serS"/>
    <property type="match status" value="1"/>
</dbReference>
<dbReference type="CDD" id="cd00770">
    <property type="entry name" value="SerRS_core"/>
    <property type="match status" value="1"/>
</dbReference>
<protein>
    <recommendedName>
        <fullName evidence="12">Serine--tRNA ligase</fullName>
        <ecNumber evidence="12">6.1.1.11</ecNumber>
    </recommendedName>
    <alternativeName>
        <fullName evidence="12">Seryl-tRNA synthetase</fullName>
        <shortName evidence="12">SerRS</shortName>
    </alternativeName>
    <alternativeName>
        <fullName evidence="12">Seryl-tRNA(Ser/Sec) synthetase</fullName>
    </alternativeName>
</protein>
<proteinExistence type="inferred from homology"/>
<evidence type="ECO:0000313" key="16">
    <source>
        <dbReference type="EMBL" id="GLK83592.1"/>
    </source>
</evidence>
<comment type="catalytic activity">
    <reaction evidence="10 12">
        <text>tRNA(Sec) + L-serine + ATP = L-seryl-tRNA(Sec) + AMP + diphosphate + H(+)</text>
        <dbReference type="Rhea" id="RHEA:42580"/>
        <dbReference type="Rhea" id="RHEA-COMP:9742"/>
        <dbReference type="Rhea" id="RHEA-COMP:10128"/>
        <dbReference type="ChEBI" id="CHEBI:15378"/>
        <dbReference type="ChEBI" id="CHEBI:30616"/>
        <dbReference type="ChEBI" id="CHEBI:33019"/>
        <dbReference type="ChEBI" id="CHEBI:33384"/>
        <dbReference type="ChEBI" id="CHEBI:78442"/>
        <dbReference type="ChEBI" id="CHEBI:78533"/>
        <dbReference type="ChEBI" id="CHEBI:456215"/>
        <dbReference type="EC" id="6.1.1.11"/>
    </reaction>
</comment>
<evidence type="ECO:0000256" key="6">
    <source>
        <dbReference type="ARBA" id="ARBA00022741"/>
    </source>
</evidence>
<dbReference type="EC" id="6.1.1.11" evidence="12"/>
<dbReference type="PRINTS" id="PR00981">
    <property type="entry name" value="TRNASYNTHSER"/>
</dbReference>
<feature type="binding site" evidence="12 14">
    <location>
        <begin position="428"/>
        <end position="431"/>
    </location>
    <ligand>
        <name>ATP</name>
        <dbReference type="ChEBI" id="CHEBI:30616"/>
    </ligand>
</feature>
<comment type="caution">
    <text evidence="12">Lacks conserved residue(s) required for the propagation of feature annotation.</text>
</comment>
<evidence type="ECO:0000256" key="9">
    <source>
        <dbReference type="ARBA" id="ARBA00023146"/>
    </source>
</evidence>
<keyword evidence="5 12" id="KW-0436">Ligase</keyword>
<reference evidence="16" key="1">
    <citation type="journal article" date="2014" name="Int. J. Syst. Evol. Microbiol.">
        <title>Complete genome sequence of Corynebacterium casei LMG S-19264T (=DSM 44701T), isolated from a smear-ripened cheese.</title>
        <authorList>
            <consortium name="US DOE Joint Genome Institute (JGI-PGF)"/>
            <person name="Walter F."/>
            <person name="Albersmeier A."/>
            <person name="Kalinowski J."/>
            <person name="Ruckert C."/>
        </authorList>
    </citation>
    <scope>NUCLEOTIDE SEQUENCE</scope>
    <source>
        <strain evidence="16">VKM B-2789</strain>
    </source>
</reference>
<feature type="binding site" evidence="12 13">
    <location>
        <position position="364"/>
    </location>
    <ligand>
        <name>L-serine</name>
        <dbReference type="ChEBI" id="CHEBI:33384"/>
    </ligand>
</feature>
<comment type="function">
    <text evidence="12">Catalyzes the attachment of serine to tRNA(Ser). Is also able to aminoacylate tRNA(Sec) with serine, to form the misacylated tRNA L-seryl-tRNA(Sec), which will be further converted into selenocysteinyl-tRNA(Sec).</text>
</comment>
<dbReference type="HAMAP" id="MF_00176">
    <property type="entry name" value="Ser_tRNA_synth_type1"/>
    <property type="match status" value="1"/>
</dbReference>
<evidence type="ECO:0000256" key="4">
    <source>
        <dbReference type="ARBA" id="ARBA00022490"/>
    </source>
</evidence>
<dbReference type="RefSeq" id="WP_213363377.1">
    <property type="nucleotide sequence ID" value="NZ_BSFM01000008.1"/>
</dbReference>
<evidence type="ECO:0000256" key="5">
    <source>
        <dbReference type="ARBA" id="ARBA00022598"/>
    </source>
</evidence>
<dbReference type="InterPro" id="IPR002314">
    <property type="entry name" value="aa-tRNA-synt_IIb"/>
</dbReference>
<dbReference type="PANTHER" id="PTHR43697:SF1">
    <property type="entry name" value="SERINE--TRNA LIGASE"/>
    <property type="match status" value="1"/>
</dbReference>
<dbReference type="GO" id="GO:0005737">
    <property type="term" value="C:cytoplasm"/>
    <property type="evidence" value="ECO:0007669"/>
    <property type="project" value="UniProtKB-SubCell"/>
</dbReference>
<keyword evidence="6 12" id="KW-0547">Nucleotide-binding</keyword>
<comment type="domain">
    <text evidence="12">Consists of two distinct domains, a catalytic core and a N-terminal extension that is involved in tRNA binding.</text>
</comment>
<comment type="subcellular location">
    <subcellularLocation>
        <location evidence="1 12">Cytoplasm</location>
    </subcellularLocation>
</comment>
<dbReference type="InterPro" id="IPR006195">
    <property type="entry name" value="aa-tRNA-synth_II"/>
</dbReference>
<dbReference type="GO" id="GO:0004828">
    <property type="term" value="F:serine-tRNA ligase activity"/>
    <property type="evidence" value="ECO:0007669"/>
    <property type="project" value="UniProtKB-UniRule"/>
</dbReference>
<dbReference type="PROSITE" id="PS50862">
    <property type="entry name" value="AA_TRNA_LIGASE_II"/>
    <property type="match status" value="1"/>
</dbReference>
<keyword evidence="8 12" id="KW-0648">Protein biosynthesis</keyword>
<dbReference type="EMBL" id="BSFM01000008">
    <property type="protein sequence ID" value="GLK83592.1"/>
    <property type="molecule type" value="Genomic_DNA"/>
</dbReference>
<feature type="binding site" evidence="12">
    <location>
        <begin position="310"/>
        <end position="312"/>
    </location>
    <ligand>
        <name>L-serine</name>
        <dbReference type="ChEBI" id="CHEBI:33384"/>
    </ligand>
</feature>
<keyword evidence="7 12" id="KW-0067">ATP-binding</keyword>
<evidence type="ECO:0000256" key="3">
    <source>
        <dbReference type="ARBA" id="ARBA00010728"/>
    </source>
</evidence>
<keyword evidence="4 12" id="KW-0963">Cytoplasm</keyword>
<dbReference type="GO" id="GO:0006434">
    <property type="term" value="P:seryl-tRNA aminoacylation"/>
    <property type="evidence" value="ECO:0007669"/>
    <property type="project" value="UniProtKB-UniRule"/>
</dbReference>
<evidence type="ECO:0000256" key="11">
    <source>
        <dbReference type="ARBA" id="ARBA00048823"/>
    </source>
</evidence>
<evidence type="ECO:0000256" key="12">
    <source>
        <dbReference type="HAMAP-Rule" id="MF_00176"/>
    </source>
</evidence>
<feature type="binding site" evidence="13">
    <location>
        <position position="462"/>
    </location>
    <ligand>
        <name>L-serine</name>
        <dbReference type="ChEBI" id="CHEBI:33384"/>
    </ligand>
</feature>
<dbReference type="AlphaFoldDB" id="A0A9W6NAI4"/>
<reference evidence="16" key="2">
    <citation type="submission" date="2023-01" db="EMBL/GenBank/DDBJ databases">
        <authorList>
            <person name="Sun Q."/>
            <person name="Evtushenko L."/>
        </authorList>
    </citation>
    <scope>NUCLEOTIDE SEQUENCE</scope>
    <source>
        <strain evidence="16">VKM B-2789</strain>
    </source>
</reference>
<feature type="binding site" evidence="12">
    <location>
        <position position="464"/>
    </location>
    <ligand>
        <name>L-serine</name>
        <dbReference type="ChEBI" id="CHEBI:33384"/>
    </ligand>
</feature>
<dbReference type="Gene3D" id="1.10.287.40">
    <property type="entry name" value="Serine-tRNA synthetase, tRNA binding domain"/>
    <property type="match status" value="1"/>
</dbReference>
<keyword evidence="17" id="KW-1185">Reference proteome</keyword>
<organism evidence="16 17">
    <name type="scientific">Ancylobacter defluvii</name>
    <dbReference type="NCBI Taxonomy" id="1282440"/>
    <lineage>
        <taxon>Bacteria</taxon>
        <taxon>Pseudomonadati</taxon>
        <taxon>Pseudomonadota</taxon>
        <taxon>Alphaproteobacteria</taxon>
        <taxon>Hyphomicrobiales</taxon>
        <taxon>Xanthobacteraceae</taxon>
        <taxon>Ancylobacter</taxon>
    </lineage>
</organism>
<evidence type="ECO:0000256" key="13">
    <source>
        <dbReference type="PIRSR" id="PIRSR001529-1"/>
    </source>
</evidence>
<keyword evidence="9 12" id="KW-0030">Aminoacyl-tRNA synthetase</keyword>
<feature type="binding site" evidence="13">
    <location>
        <position position="310"/>
    </location>
    <ligand>
        <name>L-serine</name>
        <dbReference type="ChEBI" id="CHEBI:33384"/>
    </ligand>
</feature>
<dbReference type="SUPFAM" id="SSF46589">
    <property type="entry name" value="tRNA-binding arm"/>
    <property type="match status" value="1"/>
</dbReference>
<dbReference type="SUPFAM" id="SSF55681">
    <property type="entry name" value="Class II aaRS and biotin synthetases"/>
    <property type="match status" value="1"/>
</dbReference>
<evidence type="ECO:0000256" key="2">
    <source>
        <dbReference type="ARBA" id="ARBA00005045"/>
    </source>
</evidence>
<evidence type="ECO:0000256" key="7">
    <source>
        <dbReference type="ARBA" id="ARBA00022840"/>
    </source>
</evidence>
<feature type="binding site" evidence="12 14">
    <location>
        <begin position="341"/>
        <end position="343"/>
    </location>
    <ligand>
        <name>ATP</name>
        <dbReference type="ChEBI" id="CHEBI:30616"/>
    </ligand>
</feature>
<dbReference type="GO" id="GO:0005524">
    <property type="term" value="F:ATP binding"/>
    <property type="evidence" value="ECO:0007669"/>
    <property type="project" value="UniProtKB-UniRule"/>
</dbReference>
<dbReference type="InterPro" id="IPR002317">
    <property type="entry name" value="Ser-tRNA-ligase_type_1"/>
</dbReference>
<dbReference type="InterPro" id="IPR042103">
    <property type="entry name" value="SerRS_1_N_sf"/>
</dbReference>
<comment type="subunit">
    <text evidence="12">Homodimer. The tRNA molecule binds across the dimer.</text>
</comment>
<evidence type="ECO:0000259" key="15">
    <source>
        <dbReference type="PROSITE" id="PS50862"/>
    </source>
</evidence>
<dbReference type="PANTHER" id="PTHR43697">
    <property type="entry name" value="SERYL-TRNA SYNTHETASE"/>
    <property type="match status" value="1"/>
</dbReference>
<dbReference type="Pfam" id="PF00587">
    <property type="entry name" value="tRNA-synt_2b"/>
    <property type="match status" value="1"/>
</dbReference>
<comment type="catalytic activity">
    <reaction evidence="11 12">
        <text>tRNA(Ser) + L-serine + ATP = L-seryl-tRNA(Ser) + AMP + diphosphate + H(+)</text>
        <dbReference type="Rhea" id="RHEA:12292"/>
        <dbReference type="Rhea" id="RHEA-COMP:9669"/>
        <dbReference type="Rhea" id="RHEA-COMP:9703"/>
        <dbReference type="ChEBI" id="CHEBI:15378"/>
        <dbReference type="ChEBI" id="CHEBI:30616"/>
        <dbReference type="ChEBI" id="CHEBI:33019"/>
        <dbReference type="ChEBI" id="CHEBI:33384"/>
        <dbReference type="ChEBI" id="CHEBI:78442"/>
        <dbReference type="ChEBI" id="CHEBI:78533"/>
        <dbReference type="ChEBI" id="CHEBI:456215"/>
        <dbReference type="EC" id="6.1.1.11"/>
    </reaction>
</comment>
<gene>
    <name evidence="12 16" type="primary">serS</name>
    <name evidence="16" type="ORF">GCM10017653_16610</name>
</gene>
<comment type="pathway">
    <text evidence="2 12">Aminoacyl-tRNA biosynthesis; selenocysteinyl-tRNA(Sec) biosynthesis; L-seryl-tRNA(Sec) from L-serine and tRNA(Sec): step 1/1.</text>
</comment>
<dbReference type="GO" id="GO:0016260">
    <property type="term" value="P:selenocysteine biosynthetic process"/>
    <property type="evidence" value="ECO:0007669"/>
    <property type="project" value="UniProtKB-UniRule"/>
</dbReference>
<dbReference type="Gene3D" id="3.30.930.10">
    <property type="entry name" value="Bira Bifunctional Protein, Domain 2"/>
    <property type="match status" value="1"/>
</dbReference>
<dbReference type="Pfam" id="PF02403">
    <property type="entry name" value="Seryl_tRNA_N"/>
    <property type="match status" value="1"/>
</dbReference>
<dbReference type="Proteomes" id="UP001143330">
    <property type="component" value="Unassembled WGS sequence"/>
</dbReference>
<dbReference type="InterPro" id="IPR045864">
    <property type="entry name" value="aa-tRNA-synth_II/BPL/LPL"/>
</dbReference>
<accession>A0A9W6NAI4</accession>
<dbReference type="InterPro" id="IPR033729">
    <property type="entry name" value="SerRS_core"/>
</dbReference>
<name>A0A9W6NAI4_9HYPH</name>
<comment type="similarity">
    <text evidence="3 12">Belongs to the class-II aminoacyl-tRNA synthetase family. Type-1 seryl-tRNA synthetase subfamily.</text>
</comment>
<feature type="binding site" evidence="13">
    <location>
        <position position="341"/>
    </location>
    <ligand>
        <name>L-serine</name>
        <dbReference type="ChEBI" id="CHEBI:33384"/>
    </ligand>
</feature>
<dbReference type="InterPro" id="IPR015866">
    <property type="entry name" value="Ser-tRNA-synth_1_N"/>
</dbReference>
<evidence type="ECO:0000256" key="14">
    <source>
        <dbReference type="PIRSR" id="PIRSR001529-2"/>
    </source>
</evidence>
<comment type="caution">
    <text evidence="16">The sequence shown here is derived from an EMBL/GenBank/DDBJ whole genome shotgun (WGS) entry which is preliminary data.</text>
</comment>
<evidence type="ECO:0000256" key="8">
    <source>
        <dbReference type="ARBA" id="ARBA00022917"/>
    </source>
</evidence>
<evidence type="ECO:0000313" key="17">
    <source>
        <dbReference type="Proteomes" id="UP001143330"/>
    </source>
</evidence>
<evidence type="ECO:0000256" key="10">
    <source>
        <dbReference type="ARBA" id="ARBA00047929"/>
    </source>
</evidence>
<sequence length="505" mass="55668">MHDIKWIREDARGLVTALVRRGTDEAEAQALVDGLIALDARRRDGIVKLEELQARRNAASKEIGAAKKSGDNARAEALMAEVNGFKTEIPAIEADVKAAEAELHDALAAIPNAPLAQVPDGRDEHDNVPYDAAPHAEIEGSALAMPAIRTYAFAPKQHFEIGEALGQMDFEAAAKLSGARFVVLKSQLARLERAIGQFFINTHTEEHGYTEVAPPVLVKDEAMFGTAQLPKFREDQFAAGTLRKVFDFKYYIEKYPEFSDTWNGVLVTFMEGRLDELEILIEGLSIHLEQADFANLRDEVLPKNLWLIPTAEVPLTNLVAQSILAEDELPLRFTALTPCFRAEAGAAGRDTRGMIRQHQFNKVEMVSITAPEKSLEEQERMLACAQAVLKKLGLHHRVVTLCTGDMGFASARTFDIEVWLPGQNAYREISSVSTCSDFQARRMNARYRPKDSKGPRFVHTLNGSGVAVGRAMVAILETYQNEDGSVSVPDALVPYMGGRTRIAAN</sequence>
<feature type="domain" description="Aminoacyl-transfer RNA synthetases class-II family profile" evidence="15">
    <location>
        <begin position="190"/>
        <end position="489"/>
    </location>
</feature>
<evidence type="ECO:0000256" key="1">
    <source>
        <dbReference type="ARBA" id="ARBA00004496"/>
    </source>
</evidence>